<evidence type="ECO:0000256" key="2">
    <source>
        <dbReference type="SAM" id="Phobius"/>
    </source>
</evidence>
<evidence type="ECO:0000256" key="1">
    <source>
        <dbReference type="PROSITE-ProRule" id="PRU00339"/>
    </source>
</evidence>
<evidence type="ECO:0000313" key="3">
    <source>
        <dbReference type="EMBL" id="BBO24485.1"/>
    </source>
</evidence>
<accession>A0A809RJ01</accession>
<dbReference type="SUPFAM" id="SSF48452">
    <property type="entry name" value="TPR-like"/>
    <property type="match status" value="1"/>
</dbReference>
<keyword evidence="1" id="KW-0802">TPR repeat</keyword>
<dbReference type="InterPro" id="IPR019734">
    <property type="entry name" value="TPR_rpt"/>
</dbReference>
<keyword evidence="2" id="KW-0472">Membrane</keyword>
<reference evidence="3" key="1">
    <citation type="journal article" name="DNA Res.">
        <title>The physiological potential of anammox bacteria as revealed by their core genome structure.</title>
        <authorList>
            <person name="Okubo T."/>
            <person name="Toyoda A."/>
            <person name="Fukuhara K."/>
            <person name="Uchiyama I."/>
            <person name="Harigaya Y."/>
            <person name="Kuroiwa M."/>
            <person name="Suzuki T."/>
            <person name="Murakami Y."/>
            <person name="Suwa Y."/>
            <person name="Takami H."/>
        </authorList>
    </citation>
    <scope>NUCLEOTIDE SEQUENCE</scope>
    <source>
        <strain evidence="3">317325-2</strain>
    </source>
</reference>
<dbReference type="AlphaFoldDB" id="A0A809RJ01"/>
<sequence>MEDERGRPEPTGLSETELAAWQELALVARRLDGEQDAEIASALQGALASKVEKLQKSVGFTQIPASLSLLPHLRKHFPDLPVYDDAPPATEEANAEEITEPQELTPEQRSQIDNMLRQANVAQLRGNYNESEEILQAALALAPGCADVLEAVGDHYAARGNLRKAREVYQRAKKLDPENISIEKKYANAVFQVGNAAIMADTLRIGGSAFEQQASARAAVYYSLFIPGSGQITLGEVGKGIVLLLGWLGSWIGVFVVGFDNILRALGLLRDEASQPVNMLAFLFLASAALFHLSAVFDVSARAKAVPKAKRRESIEHPKPPVDLPYD</sequence>
<dbReference type="InterPro" id="IPR011990">
    <property type="entry name" value="TPR-like_helical_dom_sf"/>
</dbReference>
<dbReference type="KEGG" id="npy:NPRO_20800"/>
<dbReference type="SMART" id="SM00028">
    <property type="entry name" value="TPR"/>
    <property type="match status" value="2"/>
</dbReference>
<feature type="transmembrane region" description="Helical" evidence="2">
    <location>
        <begin position="241"/>
        <end position="259"/>
    </location>
</feature>
<feature type="repeat" description="TPR" evidence="1">
    <location>
        <begin position="146"/>
        <end position="179"/>
    </location>
</feature>
<feature type="transmembrane region" description="Helical" evidence="2">
    <location>
        <begin position="279"/>
        <end position="301"/>
    </location>
</feature>
<dbReference type="EMBL" id="AP021858">
    <property type="protein sequence ID" value="BBO24485.1"/>
    <property type="molecule type" value="Genomic_DNA"/>
</dbReference>
<dbReference type="Pfam" id="PF13424">
    <property type="entry name" value="TPR_12"/>
    <property type="match status" value="1"/>
</dbReference>
<keyword evidence="2" id="KW-1133">Transmembrane helix</keyword>
<organism evidence="3 4">
    <name type="scientific">Candidatus Nitrosymbiomonas proteolyticus</name>
    <dbReference type="NCBI Taxonomy" id="2608984"/>
    <lineage>
        <taxon>Bacteria</taxon>
        <taxon>Bacillati</taxon>
        <taxon>Armatimonadota</taxon>
        <taxon>Armatimonadota incertae sedis</taxon>
        <taxon>Candidatus Nitrosymbiomonas</taxon>
    </lineage>
</organism>
<proteinExistence type="predicted"/>
<keyword evidence="2" id="KW-0812">Transmembrane</keyword>
<gene>
    <name evidence="3" type="ORF">NPRO_20800</name>
</gene>
<evidence type="ECO:0000313" key="4">
    <source>
        <dbReference type="Proteomes" id="UP000662873"/>
    </source>
</evidence>
<name>A0A809RJ01_9BACT</name>
<protein>
    <recommendedName>
        <fullName evidence="5">Tetratricopeptide repeat protein</fullName>
    </recommendedName>
</protein>
<evidence type="ECO:0008006" key="5">
    <source>
        <dbReference type="Google" id="ProtNLM"/>
    </source>
</evidence>
<dbReference type="Gene3D" id="1.25.40.10">
    <property type="entry name" value="Tetratricopeptide repeat domain"/>
    <property type="match status" value="1"/>
</dbReference>
<dbReference type="PROSITE" id="PS50005">
    <property type="entry name" value="TPR"/>
    <property type="match status" value="1"/>
</dbReference>
<dbReference type="Proteomes" id="UP000662873">
    <property type="component" value="Chromosome"/>
</dbReference>